<comment type="caution">
    <text evidence="1">The sequence shown here is derived from an EMBL/GenBank/DDBJ whole genome shotgun (WGS) entry which is preliminary data.</text>
</comment>
<dbReference type="EMBL" id="MU267754">
    <property type="protein sequence ID" value="KAH7909542.1"/>
    <property type="molecule type" value="Genomic_DNA"/>
</dbReference>
<organism evidence="1 2">
    <name type="scientific">Hygrophoropsis aurantiaca</name>
    <dbReference type="NCBI Taxonomy" id="72124"/>
    <lineage>
        <taxon>Eukaryota</taxon>
        <taxon>Fungi</taxon>
        <taxon>Dikarya</taxon>
        <taxon>Basidiomycota</taxon>
        <taxon>Agaricomycotina</taxon>
        <taxon>Agaricomycetes</taxon>
        <taxon>Agaricomycetidae</taxon>
        <taxon>Boletales</taxon>
        <taxon>Coniophorineae</taxon>
        <taxon>Hygrophoropsidaceae</taxon>
        <taxon>Hygrophoropsis</taxon>
    </lineage>
</organism>
<name>A0ACB8A9Z3_9AGAM</name>
<evidence type="ECO:0000313" key="1">
    <source>
        <dbReference type="EMBL" id="KAH7909542.1"/>
    </source>
</evidence>
<accession>A0ACB8A9Z3</accession>
<protein>
    <submittedName>
        <fullName evidence="1">Ribonucleotide reductase</fullName>
    </submittedName>
</protein>
<gene>
    <name evidence="1" type="ORF">BJ138DRAFT_1136542</name>
</gene>
<dbReference type="Proteomes" id="UP000790377">
    <property type="component" value="Unassembled WGS sequence"/>
</dbReference>
<evidence type="ECO:0000313" key="2">
    <source>
        <dbReference type="Proteomes" id="UP000790377"/>
    </source>
</evidence>
<reference evidence="1" key="1">
    <citation type="journal article" date="2021" name="New Phytol.">
        <title>Evolutionary innovations through gain and loss of genes in the ectomycorrhizal Boletales.</title>
        <authorList>
            <person name="Wu G."/>
            <person name="Miyauchi S."/>
            <person name="Morin E."/>
            <person name="Kuo A."/>
            <person name="Drula E."/>
            <person name="Varga T."/>
            <person name="Kohler A."/>
            <person name="Feng B."/>
            <person name="Cao Y."/>
            <person name="Lipzen A."/>
            <person name="Daum C."/>
            <person name="Hundley H."/>
            <person name="Pangilinan J."/>
            <person name="Johnson J."/>
            <person name="Barry K."/>
            <person name="LaButti K."/>
            <person name="Ng V."/>
            <person name="Ahrendt S."/>
            <person name="Min B."/>
            <person name="Choi I.G."/>
            <person name="Park H."/>
            <person name="Plett J.M."/>
            <person name="Magnuson J."/>
            <person name="Spatafora J.W."/>
            <person name="Nagy L.G."/>
            <person name="Henrissat B."/>
            <person name="Grigoriev I.V."/>
            <person name="Yang Z.L."/>
            <person name="Xu J."/>
            <person name="Martin F.M."/>
        </authorList>
    </citation>
    <scope>NUCLEOTIDE SEQUENCE</scope>
    <source>
        <strain evidence="1">ATCC 28755</strain>
    </source>
</reference>
<proteinExistence type="predicted"/>
<sequence length="748" mass="83309">MSLNVFYEVIKRGVLYFQVIFVSTDEEVIGGVPKKSTIPQEHLAETAATLTTEHPHYATLAGRIEVDRIHKLTAKSFSDVMDSLYDPGRARSLHVGFMRHVHANASRLDGAIVHGRDFDLDYFGVRTLCKSYLSTQNGRIIERPQHMFMRVALAIHNGDIEKTIETYDLMSKRVFIHASPTLFNAGFRNGQLASCFLLPLDCSSVGSTYNTIRTCALITSGAGGIGLSVHNASASGTYDDNTGVTSSGIVPLMRVFNESIRHVDQGTNKRPGAMTIYLEPWHLDIMAFLDLRKNHGNVELRARALFYALWMPDIFMRRVEADEMWTLFCPSSVPLLSQTYGEEFETHYNTYELSNVRKKALPARDIWARIVQCQVETGMPFILYKDAANRKSNHKHLGTLTSSNLCTEIMQHASHEETAVCNLASIALPHFVLSDGNFDYTNLHKVTKVVVRNLNNVIDIGSYPTAEARLSSHNHRAIGVGVQGLFDTFARMELPVESTAAATLNANIFETIYHGALEASCELAAESGTYTSWQDSPTASGVLQPDMWGVQPSNLWNWDTLRMNIANHGLRNSLLTAVMPTASTSQIFGLSEGIEIPISNMYTRRVISGDFQVVSPALVSALSTRGLWNASIKQQLFEERGSIQCIDEIPIEIRNIFKTAWEISQKTVIDLAAARAPFICQSQSMSIHIASPTMESMSSMHFHAWKSGLKTGMYYLRTQPAAFPIAFTVEGHEVVQLLAFRPYDPPVR</sequence>
<keyword evidence="2" id="KW-1185">Reference proteome</keyword>